<protein>
    <submittedName>
        <fullName evidence="3">Gliding motility associated protien GldN</fullName>
    </submittedName>
</protein>
<dbReference type="InterPro" id="IPR019847">
    <property type="entry name" value="Gliding_motility_assoc_GldN"/>
</dbReference>
<dbReference type="Pfam" id="PF19841">
    <property type="entry name" value="GldN"/>
    <property type="match status" value="1"/>
</dbReference>
<feature type="region of interest" description="Disordered" evidence="1">
    <location>
        <begin position="324"/>
        <end position="365"/>
    </location>
</feature>
<reference evidence="3 4" key="1">
    <citation type="submission" date="2016-10" db="EMBL/GenBank/DDBJ databases">
        <authorList>
            <person name="de Groot N.N."/>
        </authorList>
    </citation>
    <scope>NUCLEOTIDE SEQUENCE [LARGE SCALE GENOMIC DNA]</scope>
    <source>
        <strain evidence="3 4">TC2-24</strain>
    </source>
</reference>
<keyword evidence="2" id="KW-0812">Transmembrane</keyword>
<dbReference type="AlphaFoldDB" id="A0A1I0P8H6"/>
<dbReference type="Proteomes" id="UP000199373">
    <property type="component" value="Unassembled WGS sequence"/>
</dbReference>
<evidence type="ECO:0000256" key="2">
    <source>
        <dbReference type="SAM" id="Phobius"/>
    </source>
</evidence>
<dbReference type="RefSeq" id="WP_255397560.1">
    <property type="nucleotide sequence ID" value="NZ_FOIQ01000003.1"/>
</dbReference>
<evidence type="ECO:0000313" key="3">
    <source>
        <dbReference type="EMBL" id="SEW10519.1"/>
    </source>
</evidence>
<dbReference type="EMBL" id="FOIQ01000003">
    <property type="protein sequence ID" value="SEW10519.1"/>
    <property type="molecule type" value="Genomic_DNA"/>
</dbReference>
<accession>A0A1I0P8H6</accession>
<gene>
    <name evidence="3" type="ORF">SAMN04487850_1678</name>
</gene>
<sequence>MKQTIMNTKGNIVLRLIIVVACLQFSVFNVQLSTCSAQPKQRQGQQTDRQKSPSQAMSMRAQISFPTALEMPEEVVWRRDIYREIDLTQDANTGLYYPVEPQGRQVNLFTYIFKLAQNGYIPIYEYPTDGSDNFSDEARVSMKTVLDNYHIFYEEQDGKLKVDNSDIPSAEVKKFYLKESAYYDQANSSLHVKVLALCPVMMREDDFSLGDDTNATPYPLFWVKYSDLEPFLNRQNVMASSLNNAAMVSMDDYFTLNMYRGKIYKTNNAQGKTLLQLCGGDMDKMTAEQKRIEAELAAFHQTIFGSQEKKDSLDSVAALSVKTDKAVKTKTTSPRRTQVKKTKSSASKRASDSGSARVTVRRQRH</sequence>
<organism evidence="3 4">
    <name type="scientific">Prevotella aff. ruminicola Tc2-24</name>
    <dbReference type="NCBI Taxonomy" id="81582"/>
    <lineage>
        <taxon>Bacteria</taxon>
        <taxon>Pseudomonadati</taxon>
        <taxon>Bacteroidota</taxon>
        <taxon>Bacteroidia</taxon>
        <taxon>Bacteroidales</taxon>
        <taxon>Prevotellaceae</taxon>
        <taxon>Prevotella</taxon>
    </lineage>
</organism>
<keyword evidence="2" id="KW-1133">Transmembrane helix</keyword>
<feature type="region of interest" description="Disordered" evidence="1">
    <location>
        <begin position="38"/>
        <end position="57"/>
    </location>
</feature>
<feature type="compositionally biased region" description="Low complexity" evidence="1">
    <location>
        <begin position="344"/>
        <end position="356"/>
    </location>
</feature>
<feature type="transmembrane region" description="Helical" evidence="2">
    <location>
        <begin position="12"/>
        <end position="32"/>
    </location>
</feature>
<keyword evidence="2" id="KW-0472">Membrane</keyword>
<dbReference type="NCBIfam" id="TIGR03523">
    <property type="entry name" value="GldN"/>
    <property type="match status" value="1"/>
</dbReference>
<proteinExistence type="predicted"/>
<name>A0A1I0P8H6_9BACT</name>
<evidence type="ECO:0000256" key="1">
    <source>
        <dbReference type="SAM" id="MobiDB-lite"/>
    </source>
</evidence>
<keyword evidence="4" id="KW-1185">Reference proteome</keyword>
<evidence type="ECO:0000313" key="4">
    <source>
        <dbReference type="Proteomes" id="UP000199373"/>
    </source>
</evidence>